<proteinExistence type="predicted"/>
<comment type="caution">
    <text evidence="1">The sequence shown here is derived from an EMBL/GenBank/DDBJ whole genome shotgun (WGS) entry which is preliminary data.</text>
</comment>
<dbReference type="AlphaFoldDB" id="A0A0A2GQZ7"/>
<organism evidence="1 2">
    <name type="scientific">Dokdonia donghaensis DSW-1</name>
    <dbReference type="NCBI Taxonomy" id="1300343"/>
    <lineage>
        <taxon>Bacteria</taxon>
        <taxon>Pseudomonadati</taxon>
        <taxon>Bacteroidota</taxon>
        <taxon>Flavobacteriia</taxon>
        <taxon>Flavobacteriales</taxon>
        <taxon>Flavobacteriaceae</taxon>
        <taxon>Dokdonia</taxon>
    </lineage>
</organism>
<dbReference type="EMBL" id="JSAQ01000001">
    <property type="protein sequence ID" value="KGO05734.1"/>
    <property type="molecule type" value="Genomic_DNA"/>
</dbReference>
<dbReference type="PATRIC" id="fig|1300343.5.peg.2158"/>
<evidence type="ECO:0000313" key="1">
    <source>
        <dbReference type="EMBL" id="KGO05734.1"/>
    </source>
</evidence>
<dbReference type="KEGG" id="ddo:I597_2141"/>
<protein>
    <submittedName>
        <fullName evidence="1">Uncharacterized protein</fullName>
    </submittedName>
</protein>
<evidence type="ECO:0000313" key="2">
    <source>
        <dbReference type="Proteomes" id="UP000030140"/>
    </source>
</evidence>
<sequence length="108" mass="12507">MIQSNNNIVRSLNNLIEYSTDFRFKRRASFKQLHIAIIKNHFNASSVVLDVDKGTVLLGIDMLERGAEVEITYNSLEKFLKSCIRETEENISFYKNILHYYAMTEAVA</sequence>
<name>A0A0A2GQZ7_9FLAO</name>
<dbReference type="OrthoDB" id="1440784at2"/>
<dbReference type="RefSeq" id="WP_035324770.1">
    <property type="nucleotide sequence ID" value="NZ_CP015125.1"/>
</dbReference>
<accession>A0A0A2GQZ7</accession>
<reference evidence="1 2" key="1">
    <citation type="submission" date="2014-10" db="EMBL/GenBank/DDBJ databases">
        <title>Draft genome sequence of the proteorhodopsin-containing marine bacterium Dokdonia donghaensis.</title>
        <authorList>
            <person name="Gomez-Consarnau L."/>
            <person name="Gonzalez J.M."/>
            <person name="Riedel T."/>
            <person name="Jaenicke S."/>
            <person name="Wagner-Doebler I."/>
            <person name="Fuhrman J.A."/>
        </authorList>
    </citation>
    <scope>NUCLEOTIDE SEQUENCE [LARGE SCALE GENOMIC DNA]</scope>
    <source>
        <strain evidence="1 2">DSW-1</strain>
    </source>
</reference>
<dbReference type="Proteomes" id="UP000030140">
    <property type="component" value="Unassembled WGS sequence"/>
</dbReference>
<gene>
    <name evidence="1" type="ORF">NV36_01960</name>
</gene>
<keyword evidence="2" id="KW-1185">Reference proteome</keyword>